<dbReference type="GO" id="GO:0008757">
    <property type="term" value="F:S-adenosylmethionine-dependent methyltransferase activity"/>
    <property type="evidence" value="ECO:0007669"/>
    <property type="project" value="InterPro"/>
</dbReference>
<dbReference type="Pfam" id="PF08241">
    <property type="entry name" value="Methyltransf_11"/>
    <property type="match status" value="1"/>
</dbReference>
<gene>
    <name evidence="5" type="ORF">EM932_02485</name>
</gene>
<comment type="similarity">
    <text evidence="1">Belongs to the methyltransferase superfamily.</text>
</comment>
<evidence type="ECO:0000313" key="6">
    <source>
        <dbReference type="Proteomes" id="UP000307602"/>
    </source>
</evidence>
<keyword evidence="2 5" id="KW-0489">Methyltransferase</keyword>
<sequence length="289" mass="33351">MKDSMTWEETIIKIRKEDAFKELVEKAYFDENLELNVKRFGYSDEFKETLKVITSYSPEASSILDIGCGNGISSVNFALQKYHVTAVEPDPSFTVGAGAIKKLKKSYELDNLDIYEAFAEDINFKSNSFDIVYVRQAMHHANNLEKFIKECVRVLKPNGLLLTIRDHVIYNEVDKECFLKAHPLHKFYGGENAFTANEYKNAITNAGAEILKELRYYDSIINYFPSTDNEVNNLKETNKLNQKKRLVKKIGKIANSSFVWNLYCFIYKYKPLNEASIPGRMYSYIAIKK</sequence>
<dbReference type="SUPFAM" id="SSF53335">
    <property type="entry name" value="S-adenosyl-L-methionine-dependent methyltransferases"/>
    <property type="match status" value="1"/>
</dbReference>
<reference evidence="5 6" key="1">
    <citation type="submission" date="2019-04" db="EMBL/GenBank/DDBJ databases">
        <authorList>
            <person name="Liu A."/>
        </authorList>
    </citation>
    <scope>NUCLEOTIDE SEQUENCE [LARGE SCALE GENOMIC DNA]</scope>
    <source>
        <strain evidence="5 6">RZ03</strain>
    </source>
</reference>
<evidence type="ECO:0000256" key="2">
    <source>
        <dbReference type="ARBA" id="ARBA00022603"/>
    </source>
</evidence>
<proteinExistence type="inferred from homology"/>
<dbReference type="InterPro" id="IPR051052">
    <property type="entry name" value="Diverse_substrate_MTase"/>
</dbReference>
<dbReference type="PANTHER" id="PTHR44942">
    <property type="entry name" value="METHYLTRANSF_11 DOMAIN-CONTAINING PROTEIN"/>
    <property type="match status" value="1"/>
</dbReference>
<dbReference type="AlphaFoldDB" id="A0A4S1E1I7"/>
<dbReference type="InterPro" id="IPR029063">
    <property type="entry name" value="SAM-dependent_MTases_sf"/>
</dbReference>
<dbReference type="EMBL" id="SRSO01000002">
    <property type="protein sequence ID" value="TGV04410.1"/>
    <property type="molecule type" value="Genomic_DNA"/>
</dbReference>
<evidence type="ECO:0000256" key="3">
    <source>
        <dbReference type="ARBA" id="ARBA00022679"/>
    </source>
</evidence>
<keyword evidence="3 5" id="KW-0808">Transferase</keyword>
<dbReference type="CDD" id="cd02440">
    <property type="entry name" value="AdoMet_MTases"/>
    <property type="match status" value="1"/>
</dbReference>
<keyword evidence="6" id="KW-1185">Reference proteome</keyword>
<protein>
    <submittedName>
        <fullName evidence="5">Class I SAM-dependent methyltransferase</fullName>
    </submittedName>
</protein>
<evidence type="ECO:0000259" key="4">
    <source>
        <dbReference type="Pfam" id="PF08241"/>
    </source>
</evidence>
<organism evidence="5 6">
    <name type="scientific">Flavivirga rizhaonensis</name>
    <dbReference type="NCBI Taxonomy" id="2559571"/>
    <lineage>
        <taxon>Bacteria</taxon>
        <taxon>Pseudomonadati</taxon>
        <taxon>Bacteroidota</taxon>
        <taxon>Flavobacteriia</taxon>
        <taxon>Flavobacteriales</taxon>
        <taxon>Flavobacteriaceae</taxon>
        <taxon>Flavivirga</taxon>
    </lineage>
</organism>
<dbReference type="GO" id="GO:0032259">
    <property type="term" value="P:methylation"/>
    <property type="evidence" value="ECO:0007669"/>
    <property type="project" value="UniProtKB-KW"/>
</dbReference>
<dbReference type="InterPro" id="IPR013216">
    <property type="entry name" value="Methyltransf_11"/>
</dbReference>
<comment type="caution">
    <text evidence="5">The sequence shown here is derived from an EMBL/GenBank/DDBJ whole genome shotgun (WGS) entry which is preliminary data.</text>
</comment>
<name>A0A4S1E1I7_9FLAO</name>
<evidence type="ECO:0000313" key="5">
    <source>
        <dbReference type="EMBL" id="TGV04410.1"/>
    </source>
</evidence>
<dbReference type="RefSeq" id="WP_135875147.1">
    <property type="nucleotide sequence ID" value="NZ_SRSO01000002.1"/>
</dbReference>
<dbReference type="Gene3D" id="3.40.50.150">
    <property type="entry name" value="Vaccinia Virus protein VP39"/>
    <property type="match status" value="1"/>
</dbReference>
<dbReference type="OrthoDB" id="9789123at2"/>
<evidence type="ECO:0000256" key="1">
    <source>
        <dbReference type="ARBA" id="ARBA00008361"/>
    </source>
</evidence>
<accession>A0A4S1E1I7</accession>
<dbReference type="Proteomes" id="UP000307602">
    <property type="component" value="Unassembled WGS sequence"/>
</dbReference>
<dbReference type="PANTHER" id="PTHR44942:SF4">
    <property type="entry name" value="METHYLTRANSFERASE TYPE 11 DOMAIN-CONTAINING PROTEIN"/>
    <property type="match status" value="1"/>
</dbReference>
<feature type="domain" description="Methyltransferase type 11" evidence="4">
    <location>
        <begin position="64"/>
        <end position="162"/>
    </location>
</feature>